<evidence type="ECO:0000256" key="5">
    <source>
        <dbReference type="ARBA" id="ARBA00022989"/>
    </source>
</evidence>
<dbReference type="Pfam" id="PF00474">
    <property type="entry name" value="SSF"/>
    <property type="match status" value="1"/>
</dbReference>
<feature type="transmembrane region" description="Helical" evidence="7">
    <location>
        <begin position="215"/>
        <end position="234"/>
    </location>
</feature>
<name>A0A381Z9B4_9ZZZZ</name>
<protein>
    <recommendedName>
        <fullName evidence="9">Sodium:solute symporter family protein</fullName>
    </recommendedName>
</protein>
<evidence type="ECO:0000256" key="4">
    <source>
        <dbReference type="ARBA" id="ARBA00022692"/>
    </source>
</evidence>
<evidence type="ECO:0000256" key="7">
    <source>
        <dbReference type="SAM" id="Phobius"/>
    </source>
</evidence>
<dbReference type="PANTHER" id="PTHR48086:SF7">
    <property type="entry name" value="SODIUM-SOLUTE SYMPORTER-RELATED"/>
    <property type="match status" value="1"/>
</dbReference>
<comment type="similarity">
    <text evidence="2">Belongs to the sodium:solute symporter (SSF) (TC 2.A.21) family.</text>
</comment>
<accession>A0A381Z9B4</accession>
<feature type="non-terminal residue" evidence="8">
    <location>
        <position position="1"/>
    </location>
</feature>
<evidence type="ECO:0000256" key="3">
    <source>
        <dbReference type="ARBA" id="ARBA00022448"/>
    </source>
</evidence>
<dbReference type="AlphaFoldDB" id="A0A381Z9B4"/>
<dbReference type="Gene3D" id="1.20.1730.10">
    <property type="entry name" value="Sodium/glucose cotransporter"/>
    <property type="match status" value="1"/>
</dbReference>
<feature type="transmembrane region" description="Helical" evidence="7">
    <location>
        <begin position="72"/>
        <end position="91"/>
    </location>
</feature>
<dbReference type="InterPro" id="IPR050277">
    <property type="entry name" value="Sodium:Solute_Symporter"/>
</dbReference>
<reference evidence="8" key="1">
    <citation type="submission" date="2018-05" db="EMBL/GenBank/DDBJ databases">
        <authorList>
            <person name="Lanie J.A."/>
            <person name="Ng W.-L."/>
            <person name="Kazmierczak K.M."/>
            <person name="Andrzejewski T.M."/>
            <person name="Davidsen T.M."/>
            <person name="Wayne K.J."/>
            <person name="Tettelin H."/>
            <person name="Glass J.I."/>
            <person name="Rusch D."/>
            <person name="Podicherti R."/>
            <person name="Tsui H.-C.T."/>
            <person name="Winkler M.E."/>
        </authorList>
    </citation>
    <scope>NUCLEOTIDE SEQUENCE</scope>
</reference>
<dbReference type="InterPro" id="IPR001734">
    <property type="entry name" value="Na/solute_symporter"/>
</dbReference>
<sequence>VHYLDWLAIGGYVMLLIWIGFYKSSKKEDNKDFILAGRKLSLPGFVATLVATWYGGILGVGENTYNYGIQTWFIFALPYYVFGLLFAFFLAPKIRDLPHRSIPDHFKHHFGHSAGIVSAVLVLILASPAPYILSLGILLRHTIGWSLQSAILISTGLSLAYIWYGGFRSVVRTDILQFVFMFTGFILLLVFAWNLNDAPLSLKPSLPERYFDPTGGKSIQYILVWFFIAMWTFID</sequence>
<feature type="non-terminal residue" evidence="8">
    <location>
        <position position="235"/>
    </location>
</feature>
<organism evidence="8">
    <name type="scientific">marine metagenome</name>
    <dbReference type="NCBI Taxonomy" id="408172"/>
    <lineage>
        <taxon>unclassified sequences</taxon>
        <taxon>metagenomes</taxon>
        <taxon>ecological metagenomes</taxon>
    </lineage>
</organism>
<keyword evidence="4 7" id="KW-0812">Transmembrane</keyword>
<feature type="transmembrane region" description="Helical" evidence="7">
    <location>
        <begin position="6"/>
        <end position="22"/>
    </location>
</feature>
<keyword evidence="6 7" id="KW-0472">Membrane</keyword>
<gene>
    <name evidence="8" type="ORF">METZ01_LOCUS138702</name>
</gene>
<dbReference type="PANTHER" id="PTHR48086">
    <property type="entry name" value="SODIUM/PROLINE SYMPORTER-RELATED"/>
    <property type="match status" value="1"/>
</dbReference>
<dbReference type="EMBL" id="UINC01020443">
    <property type="protein sequence ID" value="SVA85848.1"/>
    <property type="molecule type" value="Genomic_DNA"/>
</dbReference>
<evidence type="ECO:0000256" key="2">
    <source>
        <dbReference type="ARBA" id="ARBA00006434"/>
    </source>
</evidence>
<evidence type="ECO:0000256" key="1">
    <source>
        <dbReference type="ARBA" id="ARBA00004141"/>
    </source>
</evidence>
<feature type="transmembrane region" description="Helical" evidence="7">
    <location>
        <begin position="112"/>
        <end position="133"/>
    </location>
</feature>
<feature type="transmembrane region" description="Helical" evidence="7">
    <location>
        <begin position="42"/>
        <end position="60"/>
    </location>
</feature>
<feature type="transmembrane region" description="Helical" evidence="7">
    <location>
        <begin position="176"/>
        <end position="195"/>
    </location>
</feature>
<feature type="transmembrane region" description="Helical" evidence="7">
    <location>
        <begin position="145"/>
        <end position="164"/>
    </location>
</feature>
<dbReference type="GO" id="GO:0005886">
    <property type="term" value="C:plasma membrane"/>
    <property type="evidence" value="ECO:0007669"/>
    <property type="project" value="TreeGrafter"/>
</dbReference>
<comment type="subcellular location">
    <subcellularLocation>
        <location evidence="1">Membrane</location>
        <topology evidence="1">Multi-pass membrane protein</topology>
    </subcellularLocation>
</comment>
<evidence type="ECO:0000256" key="6">
    <source>
        <dbReference type="ARBA" id="ARBA00023136"/>
    </source>
</evidence>
<dbReference type="InterPro" id="IPR038377">
    <property type="entry name" value="Na/Glc_symporter_sf"/>
</dbReference>
<proteinExistence type="inferred from homology"/>
<dbReference type="PROSITE" id="PS50283">
    <property type="entry name" value="NA_SOLUT_SYMP_3"/>
    <property type="match status" value="1"/>
</dbReference>
<evidence type="ECO:0008006" key="9">
    <source>
        <dbReference type="Google" id="ProtNLM"/>
    </source>
</evidence>
<dbReference type="GO" id="GO:0022857">
    <property type="term" value="F:transmembrane transporter activity"/>
    <property type="evidence" value="ECO:0007669"/>
    <property type="project" value="InterPro"/>
</dbReference>
<evidence type="ECO:0000313" key="8">
    <source>
        <dbReference type="EMBL" id="SVA85848.1"/>
    </source>
</evidence>
<keyword evidence="3" id="KW-0813">Transport</keyword>
<keyword evidence="5 7" id="KW-1133">Transmembrane helix</keyword>